<dbReference type="GO" id="GO:0005634">
    <property type="term" value="C:nucleus"/>
    <property type="evidence" value="ECO:0007669"/>
    <property type="project" value="TreeGrafter"/>
</dbReference>
<dbReference type="PANTHER" id="PTHR45640">
    <property type="entry name" value="HEAT SHOCK PROTEIN HSP-12.2-RELATED"/>
    <property type="match status" value="1"/>
</dbReference>
<name>A0A3P7JSY3_STRVU</name>
<evidence type="ECO:0000313" key="7">
    <source>
        <dbReference type="Proteomes" id="UP000270094"/>
    </source>
</evidence>
<dbReference type="GO" id="GO:0005737">
    <property type="term" value="C:cytoplasm"/>
    <property type="evidence" value="ECO:0007669"/>
    <property type="project" value="TreeGrafter"/>
</dbReference>
<dbReference type="GO" id="GO:0009408">
    <property type="term" value="P:response to heat"/>
    <property type="evidence" value="ECO:0007669"/>
    <property type="project" value="TreeGrafter"/>
</dbReference>
<protein>
    <recommendedName>
        <fullName evidence="5">SHSP domain-containing protein</fullName>
    </recommendedName>
</protein>
<dbReference type="InterPro" id="IPR002068">
    <property type="entry name" value="A-crystallin/Hsp20_dom"/>
</dbReference>
<feature type="region of interest" description="Disordered" evidence="4">
    <location>
        <begin position="139"/>
        <end position="158"/>
    </location>
</feature>
<dbReference type="InterPro" id="IPR008978">
    <property type="entry name" value="HSP20-like_chaperone"/>
</dbReference>
<dbReference type="EMBL" id="UYYB01104774">
    <property type="protein sequence ID" value="VDM79337.1"/>
    <property type="molecule type" value="Genomic_DNA"/>
</dbReference>
<feature type="domain" description="SHSP" evidence="5">
    <location>
        <begin position="47"/>
        <end position="154"/>
    </location>
</feature>
<reference evidence="6 7" key="1">
    <citation type="submission" date="2018-11" db="EMBL/GenBank/DDBJ databases">
        <authorList>
            <consortium name="Pathogen Informatics"/>
        </authorList>
    </citation>
    <scope>NUCLEOTIDE SEQUENCE [LARGE SCALE GENOMIC DNA]</scope>
</reference>
<dbReference type="SUPFAM" id="SSF49764">
    <property type="entry name" value="HSP20-like chaperones"/>
    <property type="match status" value="1"/>
</dbReference>
<evidence type="ECO:0000256" key="2">
    <source>
        <dbReference type="PROSITE-ProRule" id="PRU00285"/>
    </source>
</evidence>
<dbReference type="PROSITE" id="PS01031">
    <property type="entry name" value="SHSP"/>
    <property type="match status" value="1"/>
</dbReference>
<dbReference type="Pfam" id="PF00011">
    <property type="entry name" value="HSP20"/>
    <property type="match status" value="1"/>
</dbReference>
<evidence type="ECO:0000256" key="3">
    <source>
        <dbReference type="RuleBase" id="RU003616"/>
    </source>
</evidence>
<keyword evidence="1" id="KW-0346">Stress response</keyword>
<proteinExistence type="inferred from homology"/>
<dbReference type="PANTHER" id="PTHR45640:SF13">
    <property type="entry name" value="HEAT SHOCK PROTEIN 22-RELATED"/>
    <property type="match status" value="1"/>
</dbReference>
<sequence length="158" mass="18757">MALWPMNRYMDEFTRDFDRCPMRMPMVPRERDWFDRPIMPYWRDADHSVLHVGNETKEVVNDDKKFAVSLDVSQFKPEELRVHLDGRDLTIEGKQEEKTEHGFIERSFMRKWSLPDDCDLDAVQTHLTDVGHLSIEAPKTGQHTHRRTLPIMPAPKRK</sequence>
<dbReference type="GO" id="GO:0042026">
    <property type="term" value="P:protein refolding"/>
    <property type="evidence" value="ECO:0007669"/>
    <property type="project" value="TreeGrafter"/>
</dbReference>
<comment type="similarity">
    <text evidence="2 3">Belongs to the small heat shock protein (HSP20) family.</text>
</comment>
<dbReference type="Gene3D" id="2.60.40.790">
    <property type="match status" value="1"/>
</dbReference>
<organism evidence="6 7">
    <name type="scientific">Strongylus vulgaris</name>
    <name type="common">Blood worm</name>
    <dbReference type="NCBI Taxonomy" id="40348"/>
    <lineage>
        <taxon>Eukaryota</taxon>
        <taxon>Metazoa</taxon>
        <taxon>Ecdysozoa</taxon>
        <taxon>Nematoda</taxon>
        <taxon>Chromadorea</taxon>
        <taxon>Rhabditida</taxon>
        <taxon>Rhabditina</taxon>
        <taxon>Rhabditomorpha</taxon>
        <taxon>Strongyloidea</taxon>
        <taxon>Strongylidae</taxon>
        <taxon>Strongylus</taxon>
    </lineage>
</organism>
<keyword evidence="7" id="KW-1185">Reference proteome</keyword>
<evidence type="ECO:0000313" key="6">
    <source>
        <dbReference type="EMBL" id="VDM79337.1"/>
    </source>
</evidence>
<dbReference type="GO" id="GO:0051082">
    <property type="term" value="F:unfolded protein binding"/>
    <property type="evidence" value="ECO:0007669"/>
    <property type="project" value="TreeGrafter"/>
</dbReference>
<evidence type="ECO:0000259" key="5">
    <source>
        <dbReference type="PROSITE" id="PS01031"/>
    </source>
</evidence>
<dbReference type="Proteomes" id="UP000270094">
    <property type="component" value="Unassembled WGS sequence"/>
</dbReference>
<accession>A0A3P7JSY3</accession>
<evidence type="ECO:0000256" key="1">
    <source>
        <dbReference type="ARBA" id="ARBA00023016"/>
    </source>
</evidence>
<dbReference type="AlphaFoldDB" id="A0A3P7JSY3"/>
<dbReference type="OrthoDB" id="1431247at2759"/>
<gene>
    <name evidence="6" type="ORF">SVUK_LOCUS14335</name>
</gene>
<dbReference type="InterPro" id="IPR001436">
    <property type="entry name" value="Alpha-crystallin/sHSP_animal"/>
</dbReference>
<dbReference type="CDD" id="cd06526">
    <property type="entry name" value="metazoan_ACD"/>
    <property type="match status" value="1"/>
</dbReference>
<evidence type="ECO:0000256" key="4">
    <source>
        <dbReference type="SAM" id="MobiDB-lite"/>
    </source>
</evidence>